<evidence type="ECO:0000259" key="9">
    <source>
        <dbReference type="SMART" id="SM00911"/>
    </source>
</evidence>
<dbReference type="STRING" id="1458461.BN1012_Phect1800"/>
<organism evidence="10 11">
    <name type="scientific">Candidatus Phaeomarinibacter ectocarpi</name>
    <dbReference type="NCBI Taxonomy" id="1458461"/>
    <lineage>
        <taxon>Bacteria</taxon>
        <taxon>Pseudomonadati</taxon>
        <taxon>Pseudomonadota</taxon>
        <taxon>Alphaproteobacteria</taxon>
        <taxon>Hyphomicrobiales</taxon>
        <taxon>Parvibaculaceae</taxon>
        <taxon>Candidatus Phaeomarinibacter</taxon>
    </lineage>
</organism>
<evidence type="ECO:0000256" key="5">
    <source>
        <dbReference type="ARBA" id="ARBA00022741"/>
    </source>
</evidence>
<keyword evidence="3" id="KW-0597">Phosphoprotein</keyword>
<comment type="catalytic activity">
    <reaction evidence="1">
        <text>ATP + protein L-histidine = ADP + protein N-phospho-L-histidine.</text>
        <dbReference type="EC" id="2.7.13.3"/>
    </reaction>
</comment>
<accession>X5MFP0</accession>
<dbReference type="PANTHER" id="PTHR41523">
    <property type="entry name" value="TWO-COMPONENT SYSTEM SENSOR PROTEIN"/>
    <property type="match status" value="1"/>
</dbReference>
<dbReference type="KEGG" id="pect:BN1012_Phect1800"/>
<feature type="transmembrane region" description="Helical" evidence="8">
    <location>
        <begin position="29"/>
        <end position="50"/>
    </location>
</feature>
<dbReference type="InterPro" id="IPR036890">
    <property type="entry name" value="HATPase_C_sf"/>
</dbReference>
<keyword evidence="11" id="KW-1185">Reference proteome</keyword>
<keyword evidence="4" id="KW-0808">Transferase</keyword>
<dbReference type="RefSeq" id="WP_145973374.1">
    <property type="nucleotide sequence ID" value="NZ_HG966617.1"/>
</dbReference>
<keyword evidence="8" id="KW-0812">Transmembrane</keyword>
<dbReference type="SMART" id="SM00911">
    <property type="entry name" value="HWE_HK"/>
    <property type="match status" value="1"/>
</dbReference>
<evidence type="ECO:0000256" key="8">
    <source>
        <dbReference type="SAM" id="Phobius"/>
    </source>
</evidence>
<reference evidence="10 11" key="1">
    <citation type="journal article" date="2014" name="Front. Genet.">
        <title>Genome and metabolic network of "Candidatus Phaeomarinobacter ectocarpi" Ec32, a new candidate genus of Alphaproteobacteria frequently associated with brown algae.</title>
        <authorList>
            <person name="Dittami S.M."/>
            <person name="Barbeyron T."/>
            <person name="Boyen C."/>
            <person name="Cambefort J."/>
            <person name="Collet G."/>
            <person name="Delage L."/>
            <person name="Gobet A."/>
            <person name="Groisillier A."/>
            <person name="Leblanc C."/>
            <person name="Michel G."/>
            <person name="Scornet D."/>
            <person name="Siegel A."/>
            <person name="Tapia J.E."/>
            <person name="Tonon T."/>
        </authorList>
    </citation>
    <scope>NUCLEOTIDE SEQUENCE [LARGE SCALE GENOMIC DNA]</scope>
    <source>
        <strain evidence="10 11">Ec32</strain>
    </source>
</reference>
<dbReference type="SUPFAM" id="SSF55785">
    <property type="entry name" value="PYP-like sensor domain (PAS domain)"/>
    <property type="match status" value="1"/>
</dbReference>
<dbReference type="InterPro" id="IPR011102">
    <property type="entry name" value="Sig_transdc_His_kinase_HWE"/>
</dbReference>
<evidence type="ECO:0000256" key="6">
    <source>
        <dbReference type="ARBA" id="ARBA00022777"/>
    </source>
</evidence>
<dbReference type="EC" id="2.7.13.3" evidence="2"/>
<dbReference type="GO" id="GO:0005524">
    <property type="term" value="F:ATP binding"/>
    <property type="evidence" value="ECO:0007669"/>
    <property type="project" value="UniProtKB-KW"/>
</dbReference>
<dbReference type="GO" id="GO:0004673">
    <property type="term" value="F:protein histidine kinase activity"/>
    <property type="evidence" value="ECO:0007669"/>
    <property type="project" value="UniProtKB-EC"/>
</dbReference>
<dbReference type="Pfam" id="PF08448">
    <property type="entry name" value="PAS_4"/>
    <property type="match status" value="1"/>
</dbReference>
<dbReference type="InterPro" id="IPR035965">
    <property type="entry name" value="PAS-like_dom_sf"/>
</dbReference>
<dbReference type="AlphaFoldDB" id="X5MFP0"/>
<feature type="domain" description="Signal transduction histidine kinase HWE region" evidence="9">
    <location>
        <begin position="272"/>
        <end position="354"/>
    </location>
</feature>
<evidence type="ECO:0000256" key="2">
    <source>
        <dbReference type="ARBA" id="ARBA00012438"/>
    </source>
</evidence>
<feature type="transmembrane region" description="Helical" evidence="8">
    <location>
        <begin position="62"/>
        <end position="79"/>
    </location>
</feature>
<keyword evidence="6 10" id="KW-0418">Kinase</keyword>
<evidence type="ECO:0000256" key="3">
    <source>
        <dbReference type="ARBA" id="ARBA00022553"/>
    </source>
</evidence>
<dbReference type="Gene3D" id="3.30.565.10">
    <property type="entry name" value="Histidine kinase-like ATPase, C-terminal domain"/>
    <property type="match status" value="1"/>
</dbReference>
<dbReference type="Gene3D" id="3.30.450.20">
    <property type="entry name" value="PAS domain"/>
    <property type="match status" value="1"/>
</dbReference>
<dbReference type="Proteomes" id="UP000032160">
    <property type="component" value="Chromosome I"/>
</dbReference>
<dbReference type="HOGENOM" id="CLU_000445_114_57_5"/>
<evidence type="ECO:0000313" key="11">
    <source>
        <dbReference type="Proteomes" id="UP000032160"/>
    </source>
</evidence>
<feature type="transmembrane region" description="Helical" evidence="8">
    <location>
        <begin position="91"/>
        <end position="112"/>
    </location>
</feature>
<keyword evidence="8" id="KW-0472">Membrane</keyword>
<proteinExistence type="predicted"/>
<name>X5MFP0_9HYPH</name>
<protein>
    <recommendedName>
        <fullName evidence="2">histidine kinase</fullName>
        <ecNumber evidence="2">2.7.13.3</ecNumber>
    </recommendedName>
</protein>
<evidence type="ECO:0000256" key="1">
    <source>
        <dbReference type="ARBA" id="ARBA00000085"/>
    </source>
</evidence>
<dbReference type="InterPro" id="IPR013656">
    <property type="entry name" value="PAS_4"/>
</dbReference>
<evidence type="ECO:0000256" key="7">
    <source>
        <dbReference type="ARBA" id="ARBA00022840"/>
    </source>
</evidence>
<keyword evidence="5" id="KW-0547">Nucleotide-binding</keyword>
<keyword evidence="7" id="KW-0067">ATP-binding</keyword>
<sequence length="459" mass="48979">MLQISQPATEGAGLAAPLVMGGFAVLDPLASASLVVLCLALAGGLILATRHGADPVVPSRRGIFYAALVPLVFAVSKVAEAMSGNDTLQSISLFGQIAAASAGTVGVVLWLVRERRARPAGVPAGPEMPVATPGPQQSTADLADLDNQRITMERLKTTLDGSGIVAFEQDEDLRYRWLFNAPNAADGESMEGRTDFDLFPADVAAQLGDVKKRVMLTKERETLELPVPVEDGEFWYRVDIAPLTSRGGVAAVATDVTALKESQGQLHVLMRELAHRIKNLLAVIDGIARQTAKHQTSVEGFEEVFSKRLRGLAATHDLLIQADWKPIAFSDLAKSQIVPTAAEAAKNVVFDGPHVWLPGDSAQHLGLAFHELTTNAIKHGALSVPGGQVSIVWDQTTKEGETWLDVAWQESGGPDVTEPEGAGFGTFLTTRAVESGLRGEVERSFAPDGFVWRVSFPLS</sequence>
<evidence type="ECO:0000256" key="4">
    <source>
        <dbReference type="ARBA" id="ARBA00022679"/>
    </source>
</evidence>
<dbReference type="EMBL" id="HG966617">
    <property type="protein sequence ID" value="CDO60014.1"/>
    <property type="molecule type" value="Genomic_DNA"/>
</dbReference>
<dbReference type="Pfam" id="PF07536">
    <property type="entry name" value="HWE_HK"/>
    <property type="match status" value="1"/>
</dbReference>
<keyword evidence="8" id="KW-1133">Transmembrane helix</keyword>
<dbReference type="PANTHER" id="PTHR41523:SF8">
    <property type="entry name" value="ETHYLENE RESPONSE SENSOR PROTEIN"/>
    <property type="match status" value="1"/>
</dbReference>
<gene>
    <name evidence="10" type="ORF">BN1012_Phect1800</name>
</gene>
<dbReference type="SUPFAM" id="SSF55874">
    <property type="entry name" value="ATPase domain of HSP90 chaperone/DNA topoisomerase II/histidine kinase"/>
    <property type="match status" value="1"/>
</dbReference>
<evidence type="ECO:0000313" key="10">
    <source>
        <dbReference type="EMBL" id="CDO60014.1"/>
    </source>
</evidence>
<dbReference type="OrthoDB" id="9816309at2"/>